<feature type="compositionally biased region" description="Polar residues" evidence="1">
    <location>
        <begin position="229"/>
        <end position="245"/>
    </location>
</feature>
<feature type="compositionally biased region" description="Low complexity" evidence="1">
    <location>
        <begin position="499"/>
        <end position="519"/>
    </location>
</feature>
<evidence type="ECO:0000259" key="3">
    <source>
        <dbReference type="PROSITE" id="PS50940"/>
    </source>
</evidence>
<feature type="compositionally biased region" description="Basic and acidic residues" evidence="1">
    <location>
        <begin position="546"/>
        <end position="567"/>
    </location>
</feature>
<organism evidence="4 5">
    <name type="scientific">Rhynchophorus ferrugineus</name>
    <name type="common">Red palm weevil</name>
    <name type="synonym">Curculio ferrugineus</name>
    <dbReference type="NCBI Taxonomy" id="354439"/>
    <lineage>
        <taxon>Eukaryota</taxon>
        <taxon>Metazoa</taxon>
        <taxon>Ecdysozoa</taxon>
        <taxon>Arthropoda</taxon>
        <taxon>Hexapoda</taxon>
        <taxon>Insecta</taxon>
        <taxon>Pterygota</taxon>
        <taxon>Neoptera</taxon>
        <taxon>Endopterygota</taxon>
        <taxon>Coleoptera</taxon>
        <taxon>Polyphaga</taxon>
        <taxon>Cucujiformia</taxon>
        <taxon>Curculionidae</taxon>
        <taxon>Dryophthorinae</taxon>
        <taxon>Rhynchophorus</taxon>
    </lineage>
</organism>
<keyword evidence="2" id="KW-0732">Signal</keyword>
<dbReference type="PROSITE" id="PS50940">
    <property type="entry name" value="CHIT_BIND_II"/>
    <property type="match status" value="1"/>
</dbReference>
<evidence type="ECO:0000313" key="5">
    <source>
        <dbReference type="Proteomes" id="UP000625711"/>
    </source>
</evidence>
<accession>A0A834HZ07</accession>
<dbReference type="GO" id="GO:0005576">
    <property type="term" value="C:extracellular region"/>
    <property type="evidence" value="ECO:0007669"/>
    <property type="project" value="InterPro"/>
</dbReference>
<feature type="compositionally biased region" description="Low complexity" evidence="1">
    <location>
        <begin position="418"/>
        <end position="437"/>
    </location>
</feature>
<evidence type="ECO:0000313" key="4">
    <source>
        <dbReference type="EMBL" id="KAF7270004.1"/>
    </source>
</evidence>
<feature type="region of interest" description="Disordered" evidence="1">
    <location>
        <begin position="489"/>
        <end position="567"/>
    </location>
</feature>
<feature type="compositionally biased region" description="Polar residues" evidence="1">
    <location>
        <begin position="259"/>
        <end position="275"/>
    </location>
</feature>
<feature type="compositionally biased region" description="Low complexity" evidence="1">
    <location>
        <begin position="185"/>
        <end position="196"/>
    </location>
</feature>
<reference evidence="4" key="1">
    <citation type="submission" date="2020-08" db="EMBL/GenBank/DDBJ databases">
        <title>Genome sequencing and assembly of the red palm weevil Rhynchophorus ferrugineus.</title>
        <authorList>
            <person name="Dias G.B."/>
            <person name="Bergman C.M."/>
            <person name="Manee M."/>
        </authorList>
    </citation>
    <scope>NUCLEOTIDE SEQUENCE</scope>
    <source>
        <strain evidence="4">AA-2017</strain>
        <tissue evidence="4">Whole larva</tissue>
    </source>
</reference>
<feature type="region of interest" description="Disordered" evidence="1">
    <location>
        <begin position="412"/>
        <end position="471"/>
    </location>
</feature>
<name>A0A834HZ07_RHYFE</name>
<feature type="region of interest" description="Disordered" evidence="1">
    <location>
        <begin position="158"/>
        <end position="390"/>
    </location>
</feature>
<dbReference type="OrthoDB" id="6434376at2759"/>
<feature type="chain" id="PRO_5032715153" description="Chitin-binding type-2 domain-containing protein" evidence="2">
    <location>
        <begin position="20"/>
        <end position="593"/>
    </location>
</feature>
<feature type="compositionally biased region" description="Polar residues" evidence="1">
    <location>
        <begin position="282"/>
        <end position="301"/>
    </location>
</feature>
<dbReference type="InterPro" id="IPR036508">
    <property type="entry name" value="Chitin-bd_dom_sf"/>
</dbReference>
<feature type="compositionally biased region" description="Polar residues" evidence="1">
    <location>
        <begin position="309"/>
        <end position="343"/>
    </location>
</feature>
<protein>
    <recommendedName>
        <fullName evidence="3">Chitin-binding type-2 domain-containing protein</fullName>
    </recommendedName>
</protein>
<evidence type="ECO:0000256" key="1">
    <source>
        <dbReference type="SAM" id="MobiDB-lite"/>
    </source>
</evidence>
<keyword evidence="5" id="KW-1185">Reference proteome</keyword>
<dbReference type="Gene3D" id="2.170.140.10">
    <property type="entry name" value="Chitin binding domain"/>
    <property type="match status" value="1"/>
</dbReference>
<dbReference type="PANTHER" id="PTHR22933">
    <property type="entry name" value="FI18007P1-RELATED"/>
    <property type="match status" value="1"/>
</dbReference>
<feature type="compositionally biased region" description="Polar residues" evidence="1">
    <location>
        <begin position="520"/>
        <end position="545"/>
    </location>
</feature>
<dbReference type="SMART" id="SM00494">
    <property type="entry name" value="ChtBD2"/>
    <property type="match status" value="1"/>
</dbReference>
<comment type="caution">
    <text evidence="4">The sequence shown here is derived from an EMBL/GenBank/DDBJ whole genome shotgun (WGS) entry which is preliminary data.</text>
</comment>
<feature type="compositionally biased region" description="Polar residues" evidence="1">
    <location>
        <begin position="375"/>
        <end position="390"/>
    </location>
</feature>
<dbReference type="InterPro" id="IPR002557">
    <property type="entry name" value="Chitin-bd_dom"/>
</dbReference>
<dbReference type="Proteomes" id="UP000625711">
    <property type="component" value="Unassembled WGS sequence"/>
</dbReference>
<dbReference type="SUPFAM" id="SSF57625">
    <property type="entry name" value="Invertebrate chitin-binding proteins"/>
    <property type="match status" value="1"/>
</dbReference>
<feature type="compositionally biased region" description="Low complexity" evidence="1">
    <location>
        <begin position="208"/>
        <end position="217"/>
    </location>
</feature>
<proteinExistence type="predicted"/>
<feature type="signal peptide" evidence="2">
    <location>
        <begin position="1"/>
        <end position="19"/>
    </location>
</feature>
<gene>
    <name evidence="4" type="ORF">GWI33_016993</name>
</gene>
<dbReference type="InterPro" id="IPR052976">
    <property type="entry name" value="Scoloptoxin-like"/>
</dbReference>
<feature type="compositionally biased region" description="Polar residues" evidence="1">
    <location>
        <begin position="350"/>
        <end position="367"/>
    </location>
</feature>
<dbReference type="EMBL" id="JAACXV010014148">
    <property type="protein sequence ID" value="KAF7270004.1"/>
    <property type="molecule type" value="Genomic_DNA"/>
</dbReference>
<dbReference type="Pfam" id="PF01607">
    <property type="entry name" value="CBM_14"/>
    <property type="match status" value="1"/>
</dbReference>
<evidence type="ECO:0000256" key="2">
    <source>
        <dbReference type="SAM" id="SignalP"/>
    </source>
</evidence>
<dbReference type="PANTHER" id="PTHR22933:SF47">
    <property type="entry name" value="CPAP1-I"/>
    <property type="match status" value="1"/>
</dbReference>
<dbReference type="GO" id="GO:0008061">
    <property type="term" value="F:chitin binding"/>
    <property type="evidence" value="ECO:0007669"/>
    <property type="project" value="InterPro"/>
</dbReference>
<feature type="domain" description="Chitin-binding type-2" evidence="3">
    <location>
        <begin position="40"/>
        <end position="103"/>
    </location>
</feature>
<dbReference type="AlphaFoldDB" id="A0A834HZ07"/>
<sequence length="593" mass="66959">MKGVSVLLIFGILTRWTSTAVFLNHRPFPTYSLENMPDTQFTCREKILGGYYADPDTQCQMFHVCVKVAGIGVQDFRFLCPNGTAFDQDHQICAEWEDVDCDASTLYYSSDNFDLYRIGSGFESKAVRYGEDEETFSLQRAETGDIRINRDPQVQVVNQQKNDFRRPAPRRNQVNVNQERDIFKSSSSSNFFNNRNNGKENDDDYDDNVNVNQNNDYQGRKTVRKQQRRPVQQNTTPAQQTVAPVNNNGRGRGRQRNNISSQNTNPPTPAYTFSTPAPFRPNPSTSNRANNGQYYTSSTENYPRPKSSALPTNFNTNFDVQKNTKQTENYPSNNPIYSKSTTPVDGGFSKESSPRQFDSPKPSTFSPSAKPFSFPANNQSPSTQQFNQNTNTFSSTLAPRTQQAFTQLTQKTNGLNPSTVNQVSSQSTTQKSTAFTQYTPTVPKIPSTTPVGRSSRFDETQYDDGSYNSKYDYNSGDDEFLKTAHSQNIASSRNEYAKTQKQQQSTTQQSSSVPSSTTSNPSRQTENYSKSTLFSSTRNTQATQKSTERKPQEASIKPEKKKGKEANYDYAYYDSLASEPDYQLDLDIKKQKN</sequence>